<dbReference type="EMBL" id="BK014767">
    <property type="protein sequence ID" value="DAD74900.1"/>
    <property type="molecule type" value="Genomic_DNA"/>
</dbReference>
<proteinExistence type="predicted"/>
<organism evidence="1">
    <name type="scientific">Siphoviridae sp. ctXPH7</name>
    <dbReference type="NCBI Taxonomy" id="2826367"/>
    <lineage>
        <taxon>Viruses</taxon>
        <taxon>Duplodnaviria</taxon>
        <taxon>Heunggongvirae</taxon>
        <taxon>Uroviricota</taxon>
        <taxon>Caudoviricetes</taxon>
    </lineage>
</organism>
<sequence length="37" mass="3977">MRVVTGCRCPASAFFAATGRRTPRRGLPLRRAGCAGR</sequence>
<reference evidence="1" key="1">
    <citation type="journal article" date="2021" name="Proc. Natl. Acad. Sci. U.S.A.">
        <title>A Catalog of Tens of Thousands of Viruses from Human Metagenomes Reveals Hidden Associations with Chronic Diseases.</title>
        <authorList>
            <person name="Tisza M.J."/>
            <person name="Buck C.B."/>
        </authorList>
    </citation>
    <scope>NUCLEOTIDE SEQUENCE</scope>
    <source>
        <strain evidence="1">CtXPH7</strain>
    </source>
</reference>
<evidence type="ECO:0000313" key="1">
    <source>
        <dbReference type="EMBL" id="DAD74900.1"/>
    </source>
</evidence>
<accession>A0A8S5LY46</accession>
<name>A0A8S5LY46_9CAUD</name>
<protein>
    <submittedName>
        <fullName evidence="1">Uncharacterized protein</fullName>
    </submittedName>
</protein>